<evidence type="ECO:0000256" key="5">
    <source>
        <dbReference type="ARBA" id="ARBA00022723"/>
    </source>
</evidence>
<evidence type="ECO:0000256" key="11">
    <source>
        <dbReference type="RuleBase" id="RU367085"/>
    </source>
</evidence>
<keyword evidence="12" id="KW-0472">Membrane</keyword>
<evidence type="ECO:0000256" key="8">
    <source>
        <dbReference type="ARBA" id="ARBA00022884"/>
    </source>
</evidence>
<dbReference type="SUPFAM" id="SSF142877">
    <property type="entry name" value="EndoU-like"/>
    <property type="match status" value="1"/>
</dbReference>
<proteinExistence type="inferred from homology"/>
<sequence length="345" mass="39871">MNEKITVHQRERSGQMAPFLFANIYFTVIFIVGSNFVSSLKIREISVRNFQAIVASLWEADTSRQRLILNNQQSKLFPPKTLTKYQTKPTVEKLLEIFKIYDDEKAIDGLDQQLLDVKVKQFLYELVRTRVFTILRDKLKLYDVPSAENVDEFTKFIYDIWFKRYKRKSTGKMGSSAFQHVFIGESNEETNEVSGLHNWIRYSYLEEKGLIQYDPYKGYMREFVATISYKLNGKSKPFGSMFVGTSPEFEMAVFTLCYLFMPGDEKCRFLLSDCTQIKATTRPLQNSQFDTHKNPSSIEHVPLGTAYPVVGEVVKDCNFYEEMVPAPPVAVPAWGNRNTVDTLFG</sequence>
<dbReference type="GO" id="GO:0016787">
    <property type="term" value="F:hydrolase activity"/>
    <property type="evidence" value="ECO:0007669"/>
    <property type="project" value="UniProtKB-KW"/>
</dbReference>
<dbReference type="PANTHER" id="PTHR12439:SF11">
    <property type="entry name" value="URIDYLATE-SPECIFIC ENDORIBONUCLEASE"/>
    <property type="match status" value="1"/>
</dbReference>
<keyword evidence="4 11" id="KW-0540">Nuclease</keyword>
<dbReference type="CDD" id="cd21159">
    <property type="entry name" value="XendoU"/>
    <property type="match status" value="1"/>
</dbReference>
<keyword evidence="6 11" id="KW-0255">Endonuclease</keyword>
<keyword evidence="9 11" id="KW-0464">Manganese</keyword>
<dbReference type="Pfam" id="PF09412">
    <property type="entry name" value="XendoU"/>
    <property type="match status" value="1"/>
</dbReference>
<keyword evidence="7 11" id="KW-0378">Hydrolase</keyword>
<evidence type="ECO:0000313" key="15">
    <source>
        <dbReference type="WBParaSite" id="nRc.2.0.1.t26945-RA"/>
    </source>
</evidence>
<dbReference type="Proteomes" id="UP000887565">
    <property type="component" value="Unplaced"/>
</dbReference>
<organism evidence="14 15">
    <name type="scientific">Romanomermis culicivorax</name>
    <name type="common">Nematode worm</name>
    <dbReference type="NCBI Taxonomy" id="13658"/>
    <lineage>
        <taxon>Eukaryota</taxon>
        <taxon>Metazoa</taxon>
        <taxon>Ecdysozoa</taxon>
        <taxon>Nematoda</taxon>
        <taxon>Enoplea</taxon>
        <taxon>Dorylaimia</taxon>
        <taxon>Mermithida</taxon>
        <taxon>Mermithoidea</taxon>
        <taxon>Mermithidae</taxon>
        <taxon>Romanomermis</taxon>
    </lineage>
</organism>
<evidence type="ECO:0000256" key="2">
    <source>
        <dbReference type="ARBA" id="ARBA00010168"/>
    </source>
</evidence>
<dbReference type="PANTHER" id="PTHR12439">
    <property type="entry name" value="PLACENTAL PROTEIN 11-RELATED"/>
    <property type="match status" value="1"/>
</dbReference>
<dbReference type="InterPro" id="IPR037227">
    <property type="entry name" value="EndoU-like"/>
</dbReference>
<comment type="subunit">
    <text evidence="3 11">Monomer.</text>
</comment>
<dbReference type="GO" id="GO:0003723">
    <property type="term" value="F:RNA binding"/>
    <property type="evidence" value="ECO:0007669"/>
    <property type="project" value="UniProtKB-UniRule"/>
</dbReference>
<dbReference type="OMA" id="KSCEDHI"/>
<evidence type="ECO:0000256" key="6">
    <source>
        <dbReference type="ARBA" id="ARBA00022759"/>
    </source>
</evidence>
<comment type="cofactor">
    <cofactor evidence="1 11">
        <name>Mn(2+)</name>
        <dbReference type="ChEBI" id="CHEBI:29035"/>
    </cofactor>
</comment>
<dbReference type="AlphaFoldDB" id="A0A915JL98"/>
<evidence type="ECO:0000256" key="9">
    <source>
        <dbReference type="ARBA" id="ARBA00023211"/>
    </source>
</evidence>
<name>A0A915JL98_ROMCU</name>
<dbReference type="InterPro" id="IPR018998">
    <property type="entry name" value="EndoU_C"/>
</dbReference>
<keyword evidence="12" id="KW-1133">Transmembrane helix</keyword>
<protein>
    <submittedName>
        <fullName evidence="15">Endoribonuclease</fullName>
    </submittedName>
</protein>
<dbReference type="GO" id="GO:0004521">
    <property type="term" value="F:RNA endonuclease activity"/>
    <property type="evidence" value="ECO:0007669"/>
    <property type="project" value="UniProtKB-UniRule"/>
</dbReference>
<evidence type="ECO:0000256" key="12">
    <source>
        <dbReference type="SAM" id="Phobius"/>
    </source>
</evidence>
<evidence type="ECO:0000256" key="3">
    <source>
        <dbReference type="ARBA" id="ARBA00011245"/>
    </source>
</evidence>
<comment type="similarity">
    <text evidence="2 11">Belongs to the ENDOU family.</text>
</comment>
<keyword evidence="12" id="KW-0812">Transmembrane</keyword>
<evidence type="ECO:0000259" key="13">
    <source>
        <dbReference type="PROSITE" id="PS51959"/>
    </source>
</evidence>
<keyword evidence="8 11" id="KW-0694">RNA-binding</keyword>
<evidence type="ECO:0000313" key="14">
    <source>
        <dbReference type="Proteomes" id="UP000887565"/>
    </source>
</evidence>
<dbReference type="PROSITE" id="PS51959">
    <property type="entry name" value="ENDOU"/>
    <property type="match status" value="1"/>
</dbReference>
<dbReference type="WBParaSite" id="nRc.2.0.1.t26945-RA">
    <property type="protein sequence ID" value="nRc.2.0.1.t26945-RA"/>
    <property type="gene ID" value="nRc.2.0.1.g26945"/>
</dbReference>
<evidence type="ECO:0000256" key="7">
    <source>
        <dbReference type="ARBA" id="ARBA00022801"/>
    </source>
</evidence>
<dbReference type="InterPro" id="IPR039787">
    <property type="entry name" value="ENDOU"/>
</dbReference>
<evidence type="ECO:0000256" key="10">
    <source>
        <dbReference type="ARBA" id="ARBA00023239"/>
    </source>
</evidence>
<reference evidence="15" key="1">
    <citation type="submission" date="2022-11" db="UniProtKB">
        <authorList>
            <consortium name="WormBaseParasite"/>
        </authorList>
    </citation>
    <scope>IDENTIFICATION</scope>
</reference>
<keyword evidence="5 11" id="KW-0479">Metal-binding</keyword>
<evidence type="ECO:0000256" key="1">
    <source>
        <dbReference type="ARBA" id="ARBA00001936"/>
    </source>
</evidence>
<keyword evidence="10" id="KW-0456">Lyase</keyword>
<dbReference type="GO" id="GO:0016829">
    <property type="term" value="F:lyase activity"/>
    <property type="evidence" value="ECO:0007669"/>
    <property type="project" value="UniProtKB-KW"/>
</dbReference>
<feature type="domain" description="EndoU" evidence="13">
    <location>
        <begin position="38"/>
        <end position="312"/>
    </location>
</feature>
<evidence type="ECO:0000256" key="4">
    <source>
        <dbReference type="ARBA" id="ARBA00022722"/>
    </source>
</evidence>
<feature type="transmembrane region" description="Helical" evidence="12">
    <location>
        <begin position="20"/>
        <end position="40"/>
    </location>
</feature>
<accession>A0A915JL98</accession>
<dbReference type="GO" id="GO:0046872">
    <property type="term" value="F:metal ion binding"/>
    <property type="evidence" value="ECO:0007669"/>
    <property type="project" value="UniProtKB-UniRule"/>
</dbReference>
<keyword evidence="14" id="KW-1185">Reference proteome</keyword>